<dbReference type="InterPro" id="IPR023095">
    <property type="entry name" value="Ade_MeTrfase_dom_2"/>
</dbReference>
<dbReference type="PIRSF" id="PIRSF036638">
    <property type="entry name" value="M_m6A_StsI"/>
    <property type="match status" value="1"/>
</dbReference>
<evidence type="ECO:0000256" key="1">
    <source>
        <dbReference type="ARBA" id="ARBA00006594"/>
    </source>
</evidence>
<dbReference type="Gene3D" id="1.10.1020.10">
    <property type="entry name" value="Adenine-specific Methyltransferase, Domain 2"/>
    <property type="match status" value="1"/>
</dbReference>
<comment type="similarity">
    <text evidence="1 7">Belongs to the N(4)/N(6)-methyltransferase family.</text>
</comment>
<dbReference type="NCBIfam" id="TIGR00571">
    <property type="entry name" value="dam"/>
    <property type="match status" value="1"/>
</dbReference>
<dbReference type="Proteomes" id="UP000233482">
    <property type="component" value="Unassembled WGS sequence"/>
</dbReference>
<evidence type="ECO:0000256" key="6">
    <source>
        <dbReference type="ARBA" id="ARBA00047942"/>
    </source>
</evidence>
<dbReference type="PANTHER" id="PTHR30481">
    <property type="entry name" value="DNA ADENINE METHYLASE"/>
    <property type="match status" value="1"/>
</dbReference>
<evidence type="ECO:0000256" key="5">
    <source>
        <dbReference type="ARBA" id="ARBA00022691"/>
    </source>
</evidence>
<keyword evidence="3 7" id="KW-0489">Methyltransferase</keyword>
<dbReference type="PROSITE" id="PS00092">
    <property type="entry name" value="N6_MTASE"/>
    <property type="match status" value="1"/>
</dbReference>
<protein>
    <recommendedName>
        <fullName evidence="2 7">Site-specific DNA-methyltransferase (adenine-specific)</fullName>
        <ecNumber evidence="2 7">2.1.1.72</ecNumber>
    </recommendedName>
</protein>
<name>A0A855GKR2_9STAP</name>
<evidence type="ECO:0000313" key="9">
    <source>
        <dbReference type="Proteomes" id="UP000233482"/>
    </source>
</evidence>
<evidence type="ECO:0000256" key="2">
    <source>
        <dbReference type="ARBA" id="ARBA00011900"/>
    </source>
</evidence>
<dbReference type="EMBL" id="PIXC01000007">
    <property type="protein sequence ID" value="PKE26534.1"/>
    <property type="molecule type" value="Genomic_DNA"/>
</dbReference>
<dbReference type="GO" id="GO:0009307">
    <property type="term" value="P:DNA restriction-modification system"/>
    <property type="evidence" value="ECO:0007669"/>
    <property type="project" value="InterPro"/>
</dbReference>
<evidence type="ECO:0000256" key="3">
    <source>
        <dbReference type="ARBA" id="ARBA00022603"/>
    </source>
</evidence>
<dbReference type="EC" id="2.1.1.72" evidence="2 7"/>
<gene>
    <name evidence="8" type="ORF">CW686_04450</name>
</gene>
<comment type="catalytic activity">
    <reaction evidence="6 7">
        <text>a 2'-deoxyadenosine in DNA + S-adenosyl-L-methionine = an N(6)-methyl-2'-deoxyadenosine in DNA + S-adenosyl-L-homocysteine + H(+)</text>
        <dbReference type="Rhea" id="RHEA:15197"/>
        <dbReference type="Rhea" id="RHEA-COMP:12418"/>
        <dbReference type="Rhea" id="RHEA-COMP:12419"/>
        <dbReference type="ChEBI" id="CHEBI:15378"/>
        <dbReference type="ChEBI" id="CHEBI:57856"/>
        <dbReference type="ChEBI" id="CHEBI:59789"/>
        <dbReference type="ChEBI" id="CHEBI:90615"/>
        <dbReference type="ChEBI" id="CHEBI:90616"/>
        <dbReference type="EC" id="2.1.1.72"/>
    </reaction>
</comment>
<dbReference type="InterPro" id="IPR002052">
    <property type="entry name" value="DNA_methylase_N6_adenine_CS"/>
</dbReference>
<dbReference type="RefSeq" id="WP_101144143.1">
    <property type="nucleotide sequence ID" value="NZ_PIWO01000006.1"/>
</dbReference>
<accession>A0A855GKR2</accession>
<keyword evidence="5 7" id="KW-0949">S-adenosyl-L-methionine</keyword>
<organism evidence="8 9">
    <name type="scientific">Macrococcoides caseolyticum</name>
    <dbReference type="NCBI Taxonomy" id="69966"/>
    <lineage>
        <taxon>Bacteria</taxon>
        <taxon>Bacillati</taxon>
        <taxon>Bacillota</taxon>
        <taxon>Bacilli</taxon>
        <taxon>Bacillales</taxon>
        <taxon>Staphylococcaceae</taxon>
        <taxon>Macrococcoides</taxon>
    </lineage>
</organism>
<dbReference type="InterPro" id="IPR029063">
    <property type="entry name" value="SAM-dependent_MTases_sf"/>
</dbReference>
<dbReference type="GO" id="GO:0043565">
    <property type="term" value="F:sequence-specific DNA binding"/>
    <property type="evidence" value="ECO:0007669"/>
    <property type="project" value="TreeGrafter"/>
</dbReference>
<dbReference type="GO" id="GO:0006298">
    <property type="term" value="P:mismatch repair"/>
    <property type="evidence" value="ECO:0007669"/>
    <property type="project" value="TreeGrafter"/>
</dbReference>
<dbReference type="GO" id="GO:0032259">
    <property type="term" value="P:methylation"/>
    <property type="evidence" value="ECO:0007669"/>
    <property type="project" value="UniProtKB-KW"/>
</dbReference>
<dbReference type="Gene3D" id="3.40.50.150">
    <property type="entry name" value="Vaccinia Virus protein VP39"/>
    <property type="match status" value="2"/>
</dbReference>
<evidence type="ECO:0000256" key="7">
    <source>
        <dbReference type="RuleBase" id="RU361257"/>
    </source>
</evidence>
<sequence>MRYIGSKTNLLEEIDILLKKHVLGDEKVFLDLFAGTNAVGRYFKDEYEIITNDLLYFSFVNAKATIENNISPTFKNLKFDPFEYLNNDFNAMTFKESNYYSYNYTPLGDAMYITEENGSRIDFIRYTINSWLNDNLINNTEYYYLLSCLIEAIPYISNITGTYGAFLKHWDKRALNKLILEPLEVKDNYKNNKAYNIDSNLLVRELEVDICYIDIPYNKRQYASNYHLLENIARDEQPELRGKTKIFEWSPLKSKYSMTKNAYEALEDLITNLKSTHVILSYNDEGIIPFEDIYSLLKNSSIDGNVDVVKIPYRKYKSKITSQKSELYEYLFYIKKYEKKSYTPPQNINNKSKLIKSPLNYIGGKHRLLNQILPLFPRNITTFVDLFSGGANVGINVTANKHIFVDMNDKINEMFRYFANMDVNELIKMVENRIAEFNLSKTNEESYINFRKMYNTNPNPLDLYVLISYSYNYQIRFNNNMIYNNPFGKNRSHFSENMKNNLLNFVSKLQSLDYTFLDMYFQDFDISSLDEESFVYLDPPYIITTGSYNDGNRGFTNWNENQEIEMYNLMCDLTNNNIRYALSNVLTHKSKEHHLLKQFANENNVQIHYLTHTYKNSSYNTQRLKSEEVLVTNYDPVTFKILK</sequence>
<dbReference type="GO" id="GO:0009007">
    <property type="term" value="F:site-specific DNA-methyltransferase (adenine-specific) activity"/>
    <property type="evidence" value="ECO:0007669"/>
    <property type="project" value="UniProtKB-UniRule"/>
</dbReference>
<keyword evidence="4 7" id="KW-0808">Transferase</keyword>
<dbReference type="Pfam" id="PF02086">
    <property type="entry name" value="MethyltransfD12"/>
    <property type="match status" value="2"/>
</dbReference>
<proteinExistence type="inferred from homology"/>
<dbReference type="InterPro" id="IPR012327">
    <property type="entry name" value="MeTrfase_D12"/>
</dbReference>
<dbReference type="InterPro" id="IPR012186">
    <property type="entry name" value="Ade-mod_methylase_MStsI"/>
</dbReference>
<dbReference type="AlphaFoldDB" id="A0A855GKR2"/>
<dbReference type="PRINTS" id="PR00505">
    <property type="entry name" value="D12N6MTFRASE"/>
</dbReference>
<evidence type="ECO:0000256" key="4">
    <source>
        <dbReference type="ARBA" id="ARBA00022679"/>
    </source>
</evidence>
<evidence type="ECO:0000313" key="8">
    <source>
        <dbReference type="EMBL" id="PKE26534.1"/>
    </source>
</evidence>
<dbReference type="PANTHER" id="PTHR30481:SF3">
    <property type="entry name" value="DNA ADENINE METHYLASE"/>
    <property type="match status" value="1"/>
</dbReference>
<dbReference type="SUPFAM" id="SSF53335">
    <property type="entry name" value="S-adenosyl-L-methionine-dependent methyltransferases"/>
    <property type="match status" value="2"/>
</dbReference>
<dbReference type="GO" id="GO:1904047">
    <property type="term" value="F:S-adenosyl-L-methionine binding"/>
    <property type="evidence" value="ECO:0007669"/>
    <property type="project" value="TreeGrafter"/>
</dbReference>
<reference evidence="8 9" key="1">
    <citation type="submission" date="2017-12" db="EMBL/GenBank/DDBJ databases">
        <title>Genomics of Macrococcus caseolyticus.</title>
        <authorList>
            <person name="MacFadyen A.C."/>
            <person name="Paterson G.K."/>
        </authorList>
    </citation>
    <scope>NUCLEOTIDE SEQUENCE [LARGE SCALE GENOMIC DNA]</scope>
    <source>
        <strain evidence="8 9">5788_EF188</strain>
    </source>
</reference>
<comment type="caution">
    <text evidence="8">The sequence shown here is derived from an EMBL/GenBank/DDBJ whole genome shotgun (WGS) entry which is preliminary data.</text>
</comment>